<feature type="transmembrane region" description="Helical" evidence="7">
    <location>
        <begin position="63"/>
        <end position="84"/>
    </location>
</feature>
<name>A0AAV7KLL9_9METZ</name>
<proteinExistence type="inferred from homology"/>
<dbReference type="EMBL" id="JAKMXF010000007">
    <property type="protein sequence ID" value="KAI6661771.1"/>
    <property type="molecule type" value="Genomic_DNA"/>
</dbReference>
<feature type="transmembrane region" description="Helical" evidence="7">
    <location>
        <begin position="139"/>
        <end position="160"/>
    </location>
</feature>
<keyword evidence="8" id="KW-0675">Receptor</keyword>
<feature type="transmembrane region" description="Helical" evidence="7">
    <location>
        <begin position="166"/>
        <end position="184"/>
    </location>
</feature>
<evidence type="ECO:0000256" key="1">
    <source>
        <dbReference type="ARBA" id="ARBA00004141"/>
    </source>
</evidence>
<evidence type="ECO:0000313" key="8">
    <source>
        <dbReference type="EMBL" id="KAI6661771.1"/>
    </source>
</evidence>
<accession>A0AAV7KLL9</accession>
<feature type="binding site" evidence="6">
    <location>
        <position position="264"/>
    </location>
    <ligand>
        <name>Zn(2+)</name>
        <dbReference type="ChEBI" id="CHEBI:29105"/>
    </ligand>
</feature>
<evidence type="ECO:0000256" key="5">
    <source>
        <dbReference type="ARBA" id="ARBA00023136"/>
    </source>
</evidence>
<protein>
    <submittedName>
        <fullName evidence="8">Adiponectin receptor protein 1-like isoform X2</fullName>
    </submittedName>
</protein>
<dbReference type="PANTHER" id="PTHR20855">
    <property type="entry name" value="ADIPOR/PROGESTIN RECEPTOR-RELATED"/>
    <property type="match status" value="1"/>
</dbReference>
<keyword evidence="6" id="KW-0479">Metal-binding</keyword>
<evidence type="ECO:0000256" key="4">
    <source>
        <dbReference type="ARBA" id="ARBA00022989"/>
    </source>
</evidence>
<feature type="transmembrane region" description="Helical" evidence="7">
    <location>
        <begin position="266"/>
        <end position="288"/>
    </location>
</feature>
<feature type="transmembrane region" description="Helical" evidence="7">
    <location>
        <begin position="196"/>
        <end position="216"/>
    </location>
</feature>
<dbReference type="GO" id="GO:0016020">
    <property type="term" value="C:membrane"/>
    <property type="evidence" value="ECO:0007669"/>
    <property type="project" value="UniProtKB-SubCell"/>
</dbReference>
<feature type="transmembrane region" description="Helical" evidence="7">
    <location>
        <begin position="104"/>
        <end position="127"/>
    </location>
</feature>
<keyword evidence="6" id="KW-0862">Zinc</keyword>
<feature type="binding site" evidence="6">
    <location>
        <position position="268"/>
    </location>
    <ligand>
        <name>Zn(2+)</name>
        <dbReference type="ChEBI" id="CHEBI:29105"/>
    </ligand>
</feature>
<dbReference type="Proteomes" id="UP001165289">
    <property type="component" value="Unassembled WGS sequence"/>
</dbReference>
<keyword evidence="3 7" id="KW-0812">Transmembrane</keyword>
<dbReference type="PANTHER" id="PTHR20855:SF52">
    <property type="entry name" value="ADIPONECTIN RECEPTOR PROTEIN"/>
    <property type="match status" value="1"/>
</dbReference>
<evidence type="ECO:0000256" key="6">
    <source>
        <dbReference type="PIRSR" id="PIRSR604254-1"/>
    </source>
</evidence>
<comment type="caution">
    <text evidence="8">The sequence shown here is derived from an EMBL/GenBank/DDBJ whole genome shotgun (WGS) entry which is preliminary data.</text>
</comment>
<evidence type="ECO:0000256" key="2">
    <source>
        <dbReference type="ARBA" id="ARBA00007018"/>
    </source>
</evidence>
<feature type="transmembrane region" description="Helical" evidence="7">
    <location>
        <begin position="228"/>
        <end position="245"/>
    </location>
</feature>
<dbReference type="GO" id="GO:0038023">
    <property type="term" value="F:signaling receptor activity"/>
    <property type="evidence" value="ECO:0007669"/>
    <property type="project" value="TreeGrafter"/>
</dbReference>
<organism evidence="8 9">
    <name type="scientific">Oopsacas minuta</name>
    <dbReference type="NCBI Taxonomy" id="111878"/>
    <lineage>
        <taxon>Eukaryota</taxon>
        <taxon>Metazoa</taxon>
        <taxon>Porifera</taxon>
        <taxon>Hexactinellida</taxon>
        <taxon>Hexasterophora</taxon>
        <taxon>Lyssacinosida</taxon>
        <taxon>Leucopsacidae</taxon>
        <taxon>Oopsacas</taxon>
    </lineage>
</organism>
<evidence type="ECO:0000256" key="7">
    <source>
        <dbReference type="SAM" id="Phobius"/>
    </source>
</evidence>
<comment type="subcellular location">
    <subcellularLocation>
        <location evidence="1">Membrane</location>
        <topology evidence="1">Multi-pass membrane protein</topology>
    </subcellularLocation>
</comment>
<keyword evidence="9" id="KW-1185">Reference proteome</keyword>
<dbReference type="Pfam" id="PF03006">
    <property type="entry name" value="HlyIII"/>
    <property type="match status" value="1"/>
</dbReference>
<evidence type="ECO:0000313" key="9">
    <source>
        <dbReference type="Proteomes" id="UP001165289"/>
    </source>
</evidence>
<dbReference type="AlphaFoldDB" id="A0AAV7KLL9"/>
<gene>
    <name evidence="8" type="ORF">LOD99_9838</name>
</gene>
<comment type="similarity">
    <text evidence="2">Belongs to the ADIPOR family.</text>
</comment>
<sequence length="294" mass="33640">MTTVEIEFRKQEMKDLLCYNNIPSDNLILKDNPYILKYHRPPTGSFAACVNSMKLLHCETANFWTHFLPAVLAVLCIISNFLSYPLSFIKHDFDWDVLTTQDRILLSLGVFGITVCFGTSSMFHVFCTHSRWSKLFNQFDLMAVMFMLTCLAISISYFKFANTDTYLVIAFELVVGTISIKTVASLTDANAKGFRVIVYSFSIFLLWLPCLFSIYLNTHVQVDYNTKNLVLQSISCAILGGIFYASKIPEKILPGYFDLIGSSHMWMHVFTSFAAFYMYEAILMTATFRYELST</sequence>
<keyword evidence="5 7" id="KW-0472">Membrane</keyword>
<dbReference type="InterPro" id="IPR004254">
    <property type="entry name" value="AdipoR/HlyIII-related"/>
</dbReference>
<reference evidence="8 9" key="1">
    <citation type="journal article" date="2023" name="BMC Biol.">
        <title>The compact genome of the sponge Oopsacas minuta (Hexactinellida) is lacking key metazoan core genes.</title>
        <authorList>
            <person name="Santini S."/>
            <person name="Schenkelaars Q."/>
            <person name="Jourda C."/>
            <person name="Duchesne M."/>
            <person name="Belahbib H."/>
            <person name="Rocher C."/>
            <person name="Selva M."/>
            <person name="Riesgo A."/>
            <person name="Vervoort M."/>
            <person name="Leys S.P."/>
            <person name="Kodjabachian L."/>
            <person name="Le Bivic A."/>
            <person name="Borchiellini C."/>
            <person name="Claverie J.M."/>
            <person name="Renard E."/>
        </authorList>
    </citation>
    <scope>NUCLEOTIDE SEQUENCE [LARGE SCALE GENOMIC DNA]</scope>
    <source>
        <strain evidence="8">SPO-2</strain>
    </source>
</reference>
<evidence type="ECO:0000256" key="3">
    <source>
        <dbReference type="ARBA" id="ARBA00022692"/>
    </source>
</evidence>
<feature type="binding site" evidence="6">
    <location>
        <position position="124"/>
    </location>
    <ligand>
        <name>Zn(2+)</name>
        <dbReference type="ChEBI" id="CHEBI:29105"/>
    </ligand>
</feature>
<keyword evidence="4 7" id="KW-1133">Transmembrane helix</keyword>
<dbReference type="GO" id="GO:0046872">
    <property type="term" value="F:metal ion binding"/>
    <property type="evidence" value="ECO:0007669"/>
    <property type="project" value="UniProtKB-KW"/>
</dbReference>